<sequence>MTPSRPADTARPRHRRIATPLGLYLIAAEGAAVTGLWRQDQSRFPGPERLGPAAPSPDPLLDVAEQQLLAYLAGEREEFDLPLDLRGTAFQQEVWTLLRTIPRGSTTTYGQIARALGRPRAAQAVGAAVGANPLSIVVPCHRVVGSSGAITGYAGGIETKQALLLLEGALLA</sequence>
<keyword evidence="3 9" id="KW-0963">Cytoplasm</keyword>
<evidence type="ECO:0000256" key="1">
    <source>
        <dbReference type="ARBA" id="ARBA00001286"/>
    </source>
</evidence>
<dbReference type="EMBL" id="CP001643">
    <property type="protein sequence ID" value="ACU84800.1"/>
    <property type="molecule type" value="Genomic_DNA"/>
</dbReference>
<dbReference type="AlphaFoldDB" id="C7MAP2"/>
<dbReference type="InterPro" id="IPR001497">
    <property type="entry name" value="MethylDNA_cys_MeTrfase_AS"/>
</dbReference>
<organism evidence="11 12">
    <name type="scientific">Brachybacterium faecium (strain ATCC 43885 / DSM 4810 / JCM 11609 / LMG 19847 / NBRC 14762 / NCIMB 9860 / 6-10)</name>
    <dbReference type="NCBI Taxonomy" id="446465"/>
    <lineage>
        <taxon>Bacteria</taxon>
        <taxon>Bacillati</taxon>
        <taxon>Actinomycetota</taxon>
        <taxon>Actinomycetes</taxon>
        <taxon>Micrococcales</taxon>
        <taxon>Dermabacteraceae</taxon>
        <taxon>Brachybacterium</taxon>
    </lineage>
</organism>
<dbReference type="GO" id="GO:0006307">
    <property type="term" value="P:DNA alkylation repair"/>
    <property type="evidence" value="ECO:0007669"/>
    <property type="project" value="UniProtKB-UniRule"/>
</dbReference>
<comment type="catalytic activity">
    <reaction evidence="1 9">
        <text>a 4-O-methyl-thymidine in DNA + L-cysteinyl-[protein] = a thymidine in DNA + S-methyl-L-cysteinyl-[protein]</text>
        <dbReference type="Rhea" id="RHEA:53428"/>
        <dbReference type="Rhea" id="RHEA-COMP:10131"/>
        <dbReference type="Rhea" id="RHEA-COMP:10132"/>
        <dbReference type="Rhea" id="RHEA-COMP:13555"/>
        <dbReference type="Rhea" id="RHEA-COMP:13556"/>
        <dbReference type="ChEBI" id="CHEBI:29950"/>
        <dbReference type="ChEBI" id="CHEBI:82612"/>
        <dbReference type="ChEBI" id="CHEBI:137386"/>
        <dbReference type="ChEBI" id="CHEBI:137387"/>
        <dbReference type="EC" id="2.1.1.63"/>
    </reaction>
</comment>
<keyword evidence="12" id="KW-1185">Reference proteome</keyword>
<keyword evidence="7 9" id="KW-0234">DNA repair</keyword>
<dbReference type="PANTHER" id="PTHR10815">
    <property type="entry name" value="METHYLATED-DNA--PROTEIN-CYSTEINE METHYLTRANSFERASE"/>
    <property type="match status" value="1"/>
</dbReference>
<evidence type="ECO:0000313" key="11">
    <source>
        <dbReference type="EMBL" id="ACU84800.1"/>
    </source>
</evidence>
<dbReference type="InterPro" id="IPR023546">
    <property type="entry name" value="MGMT"/>
</dbReference>
<evidence type="ECO:0000256" key="5">
    <source>
        <dbReference type="ARBA" id="ARBA00022679"/>
    </source>
</evidence>
<gene>
    <name evidence="11" type="ordered locus">Bfae_09470</name>
</gene>
<evidence type="ECO:0000256" key="2">
    <source>
        <dbReference type="ARBA" id="ARBA00008711"/>
    </source>
</evidence>
<dbReference type="Pfam" id="PF01035">
    <property type="entry name" value="DNA_binding_1"/>
    <property type="match status" value="1"/>
</dbReference>
<protein>
    <recommendedName>
        <fullName evidence="9">Methylated-DNA--protein-cysteine methyltransferase</fullName>
        <ecNumber evidence="9">2.1.1.63</ecNumber>
    </recommendedName>
    <alternativeName>
        <fullName evidence="9">6-O-methylguanine-DNA methyltransferase</fullName>
        <shortName evidence="9">MGMT</shortName>
    </alternativeName>
    <alternativeName>
        <fullName evidence="9">O-6-methylguanine-DNA-alkyltransferase</fullName>
    </alternativeName>
</protein>
<dbReference type="NCBIfam" id="TIGR00589">
    <property type="entry name" value="ogt"/>
    <property type="match status" value="1"/>
</dbReference>
<dbReference type="PROSITE" id="PS00374">
    <property type="entry name" value="MGMT"/>
    <property type="match status" value="1"/>
</dbReference>
<proteinExistence type="inferred from homology"/>
<dbReference type="PATRIC" id="fig|446465.5.peg.944"/>
<dbReference type="InterPro" id="IPR036217">
    <property type="entry name" value="MethylDNA_cys_MeTrfase_DNAb"/>
</dbReference>
<dbReference type="GO" id="GO:0005737">
    <property type="term" value="C:cytoplasm"/>
    <property type="evidence" value="ECO:0007669"/>
    <property type="project" value="UniProtKB-SubCell"/>
</dbReference>
<dbReference type="InterPro" id="IPR036631">
    <property type="entry name" value="MGMT_N_sf"/>
</dbReference>
<dbReference type="CDD" id="cd06445">
    <property type="entry name" value="ATase"/>
    <property type="match status" value="1"/>
</dbReference>
<dbReference type="STRING" id="446465.Bfae_09470"/>
<name>C7MAP2_BRAFD</name>
<dbReference type="OrthoDB" id="9802228at2"/>
<keyword evidence="4 9" id="KW-0489">Methyltransferase</keyword>
<dbReference type="Gene3D" id="3.30.160.70">
    <property type="entry name" value="Methylated DNA-protein cysteine methyltransferase domain"/>
    <property type="match status" value="1"/>
</dbReference>
<feature type="domain" description="Methylated-DNA-[protein]-cysteine S-methyltransferase DNA binding" evidence="10">
    <location>
        <begin position="89"/>
        <end position="168"/>
    </location>
</feature>
<dbReference type="eggNOG" id="COG0350">
    <property type="taxonomic scope" value="Bacteria"/>
</dbReference>
<keyword evidence="6 9" id="KW-0227">DNA damage</keyword>
<evidence type="ECO:0000259" key="10">
    <source>
        <dbReference type="Pfam" id="PF01035"/>
    </source>
</evidence>
<comment type="similarity">
    <text evidence="2 9">Belongs to the MGMT family.</text>
</comment>
<dbReference type="Gene3D" id="1.10.10.10">
    <property type="entry name" value="Winged helix-like DNA-binding domain superfamily/Winged helix DNA-binding domain"/>
    <property type="match status" value="1"/>
</dbReference>
<comment type="subcellular location">
    <subcellularLocation>
        <location evidence="9">Cytoplasm</location>
    </subcellularLocation>
</comment>
<dbReference type="SUPFAM" id="SSF46767">
    <property type="entry name" value="Methylated DNA-protein cysteine methyltransferase, C-terminal domain"/>
    <property type="match status" value="1"/>
</dbReference>
<accession>C7MAP2</accession>
<dbReference type="GO" id="GO:0032259">
    <property type="term" value="P:methylation"/>
    <property type="evidence" value="ECO:0007669"/>
    <property type="project" value="UniProtKB-KW"/>
</dbReference>
<reference evidence="11 12" key="1">
    <citation type="journal article" date="2009" name="Stand. Genomic Sci.">
        <title>Complete genome sequence of Brachybacterium faecium type strain (Schefferle 6-10).</title>
        <authorList>
            <person name="Lapidus A."/>
            <person name="Pukall R."/>
            <person name="Labuttii K."/>
            <person name="Copeland A."/>
            <person name="Del Rio T.G."/>
            <person name="Nolan M."/>
            <person name="Chen F."/>
            <person name="Lucas S."/>
            <person name="Tice H."/>
            <person name="Cheng J.F."/>
            <person name="Bruce D."/>
            <person name="Goodwin L."/>
            <person name="Pitluck S."/>
            <person name="Rohde M."/>
            <person name="Goker M."/>
            <person name="Pati A."/>
            <person name="Ivanova N."/>
            <person name="Mavrommatis K."/>
            <person name="Chen A."/>
            <person name="Palaniappan K."/>
            <person name="D'haeseleer P."/>
            <person name="Chain P."/>
            <person name="Bristow J."/>
            <person name="Eisen J.A."/>
            <person name="Markowitz V."/>
            <person name="Hugenholtz P."/>
            <person name="Kyrpides N.C."/>
            <person name="Klenk H.P."/>
        </authorList>
    </citation>
    <scope>NUCLEOTIDE SEQUENCE [LARGE SCALE GENOMIC DNA]</scope>
    <source>
        <strain evidence="12">ATCC 43885 / DSM 4810 / JCM 11609 / LMG 19847 / NBRC 14762 / NCIMB 9860 / 6-10</strain>
    </source>
</reference>
<dbReference type="SUPFAM" id="SSF53155">
    <property type="entry name" value="Methylated DNA-protein cysteine methyltransferase domain"/>
    <property type="match status" value="1"/>
</dbReference>
<dbReference type="GO" id="GO:0003908">
    <property type="term" value="F:methylated-DNA-[protein]-cysteine S-methyltransferase activity"/>
    <property type="evidence" value="ECO:0007669"/>
    <property type="project" value="UniProtKB-UniRule"/>
</dbReference>
<dbReference type="Proteomes" id="UP000001919">
    <property type="component" value="Chromosome"/>
</dbReference>
<comment type="catalytic activity">
    <reaction evidence="8 9">
        <text>a 6-O-methyl-2'-deoxyguanosine in DNA + L-cysteinyl-[protein] = S-methyl-L-cysteinyl-[protein] + a 2'-deoxyguanosine in DNA</text>
        <dbReference type="Rhea" id="RHEA:24000"/>
        <dbReference type="Rhea" id="RHEA-COMP:10131"/>
        <dbReference type="Rhea" id="RHEA-COMP:10132"/>
        <dbReference type="Rhea" id="RHEA-COMP:11367"/>
        <dbReference type="Rhea" id="RHEA-COMP:11368"/>
        <dbReference type="ChEBI" id="CHEBI:29950"/>
        <dbReference type="ChEBI" id="CHEBI:82612"/>
        <dbReference type="ChEBI" id="CHEBI:85445"/>
        <dbReference type="ChEBI" id="CHEBI:85448"/>
        <dbReference type="EC" id="2.1.1.63"/>
    </reaction>
</comment>
<comment type="function">
    <text evidence="9">Involved in the cellular defense against the biological effects of O6-methylguanine (O6-MeG) and O4-methylthymine (O4-MeT) in DNA. Repairs the methylated nucleobase in DNA by stoichiometrically transferring the methyl group to a cysteine residue in the enzyme. This is a suicide reaction: the enzyme is irreversibly inactivated.</text>
</comment>
<evidence type="ECO:0000256" key="6">
    <source>
        <dbReference type="ARBA" id="ARBA00022763"/>
    </source>
</evidence>
<dbReference type="HAMAP" id="MF_00772">
    <property type="entry name" value="OGT"/>
    <property type="match status" value="1"/>
</dbReference>
<comment type="miscellaneous">
    <text evidence="9">This enzyme catalyzes only one turnover and therefore is not strictly catalytic. According to one definition, an enzyme is a biocatalyst that acts repeatedly and over many reaction cycles.</text>
</comment>
<dbReference type="KEGG" id="bfa:Bfae_09470"/>
<keyword evidence="5 9" id="KW-0808">Transferase</keyword>
<dbReference type="InterPro" id="IPR036388">
    <property type="entry name" value="WH-like_DNA-bd_sf"/>
</dbReference>
<dbReference type="PANTHER" id="PTHR10815:SF5">
    <property type="entry name" value="METHYLATED-DNA--PROTEIN-CYSTEINE METHYLTRANSFERASE"/>
    <property type="match status" value="1"/>
</dbReference>
<evidence type="ECO:0000256" key="7">
    <source>
        <dbReference type="ARBA" id="ARBA00023204"/>
    </source>
</evidence>
<evidence type="ECO:0000256" key="4">
    <source>
        <dbReference type="ARBA" id="ARBA00022603"/>
    </source>
</evidence>
<dbReference type="InterPro" id="IPR014048">
    <property type="entry name" value="MethylDNA_cys_MeTrfase_DNA-bd"/>
</dbReference>
<feature type="active site" description="Nucleophile; methyl group acceptor" evidence="9">
    <location>
        <position position="140"/>
    </location>
</feature>
<evidence type="ECO:0000313" key="12">
    <source>
        <dbReference type="Proteomes" id="UP000001919"/>
    </source>
</evidence>
<dbReference type="HOGENOM" id="CLU_000445_52_2_11"/>
<evidence type="ECO:0000256" key="3">
    <source>
        <dbReference type="ARBA" id="ARBA00022490"/>
    </source>
</evidence>
<evidence type="ECO:0000256" key="8">
    <source>
        <dbReference type="ARBA" id="ARBA00049348"/>
    </source>
</evidence>
<dbReference type="FunFam" id="1.10.10.10:FF:000214">
    <property type="entry name" value="Methylated-DNA--protein-cysteine methyltransferase"/>
    <property type="match status" value="1"/>
</dbReference>
<dbReference type="EC" id="2.1.1.63" evidence="9"/>
<evidence type="ECO:0000256" key="9">
    <source>
        <dbReference type="HAMAP-Rule" id="MF_00772"/>
    </source>
</evidence>